<organism evidence="2 3">
    <name type="scientific">Dioszegia hungarica</name>
    <dbReference type="NCBI Taxonomy" id="4972"/>
    <lineage>
        <taxon>Eukaryota</taxon>
        <taxon>Fungi</taxon>
        <taxon>Dikarya</taxon>
        <taxon>Basidiomycota</taxon>
        <taxon>Agaricomycotina</taxon>
        <taxon>Tremellomycetes</taxon>
        <taxon>Tremellales</taxon>
        <taxon>Bulleribasidiaceae</taxon>
        <taxon>Dioszegia</taxon>
    </lineage>
</organism>
<evidence type="ECO:0000256" key="1">
    <source>
        <dbReference type="SAM" id="SignalP"/>
    </source>
</evidence>
<evidence type="ECO:0000313" key="3">
    <source>
        <dbReference type="Proteomes" id="UP001164286"/>
    </source>
</evidence>
<dbReference type="RefSeq" id="XP_052941645.1">
    <property type="nucleotide sequence ID" value="XM_053089224.1"/>
</dbReference>
<feature type="signal peptide" evidence="1">
    <location>
        <begin position="1"/>
        <end position="19"/>
    </location>
</feature>
<sequence length="188" mass="20147">MRCVLAASALSLLISVSASFSTIYWPVTHPSALNPWVIGQKNLLYWTCGGGTGIQSFDIQLHNANYSIMNGFIPIALRVPMERLPTGRKNYGGEMEVDLADNIPTGDGFRLMFINTLHGQVYSQSPKFSIYPSVPSNYTAPDLPTATVTATLTRLPDPTQQWAITLNGIDPDATKAATAIAGGSGGKT</sequence>
<proteinExistence type="predicted"/>
<evidence type="ECO:0000313" key="2">
    <source>
        <dbReference type="EMBL" id="KAI9631868.1"/>
    </source>
</evidence>
<keyword evidence="1" id="KW-0732">Signal</keyword>
<protein>
    <submittedName>
        <fullName evidence="2">Uncharacterized protein</fullName>
    </submittedName>
</protein>
<gene>
    <name evidence="2" type="ORF">MKK02DRAFT_35633</name>
</gene>
<dbReference type="GeneID" id="77728429"/>
<keyword evidence="3" id="KW-1185">Reference proteome</keyword>
<dbReference type="Proteomes" id="UP001164286">
    <property type="component" value="Unassembled WGS sequence"/>
</dbReference>
<name>A0AA38H0B3_9TREE</name>
<dbReference type="AlphaFoldDB" id="A0AA38H0B3"/>
<accession>A0AA38H0B3</accession>
<feature type="chain" id="PRO_5041378218" evidence="1">
    <location>
        <begin position="20"/>
        <end position="188"/>
    </location>
</feature>
<reference evidence="2" key="1">
    <citation type="journal article" date="2022" name="G3 (Bethesda)">
        <title>High quality genome of the basidiomycete yeast Dioszegia hungarica PDD-24b-2 isolated from cloud water.</title>
        <authorList>
            <person name="Jarrige D."/>
            <person name="Haridas S."/>
            <person name="Bleykasten-Grosshans C."/>
            <person name="Joly M."/>
            <person name="Nadalig T."/>
            <person name="Sancelme M."/>
            <person name="Vuilleumier S."/>
            <person name="Grigoriev I.V."/>
            <person name="Amato P."/>
            <person name="Bringel F."/>
        </authorList>
    </citation>
    <scope>NUCLEOTIDE SEQUENCE</scope>
    <source>
        <strain evidence="2">PDD-24b-2</strain>
    </source>
</reference>
<comment type="caution">
    <text evidence="2">The sequence shown here is derived from an EMBL/GenBank/DDBJ whole genome shotgun (WGS) entry which is preliminary data.</text>
</comment>
<dbReference type="EMBL" id="JAKWFO010000016">
    <property type="protein sequence ID" value="KAI9631868.1"/>
    <property type="molecule type" value="Genomic_DNA"/>
</dbReference>